<evidence type="ECO:0000256" key="1">
    <source>
        <dbReference type="SAM" id="Phobius"/>
    </source>
</evidence>
<evidence type="ECO:0000313" key="3">
    <source>
        <dbReference type="Proteomes" id="UP001595796"/>
    </source>
</evidence>
<keyword evidence="1" id="KW-0812">Transmembrane</keyword>
<reference evidence="3" key="1">
    <citation type="journal article" date="2019" name="Int. J. Syst. Evol. Microbiol.">
        <title>The Global Catalogue of Microorganisms (GCM) 10K type strain sequencing project: providing services to taxonomists for standard genome sequencing and annotation.</title>
        <authorList>
            <consortium name="The Broad Institute Genomics Platform"/>
            <consortium name="The Broad Institute Genome Sequencing Center for Infectious Disease"/>
            <person name="Wu L."/>
            <person name="Ma J."/>
        </authorList>
    </citation>
    <scope>NUCLEOTIDE SEQUENCE [LARGE SCALE GENOMIC DNA]</scope>
    <source>
        <strain evidence="3">CGMCC 1.16444</strain>
    </source>
</reference>
<keyword evidence="3" id="KW-1185">Reference proteome</keyword>
<dbReference type="RefSeq" id="WP_114955871.1">
    <property type="nucleotide sequence ID" value="NZ_JBHSJF010000006.1"/>
</dbReference>
<protein>
    <recommendedName>
        <fullName evidence="4">Bacterial Pleckstrin homology domain-containing protein</fullName>
    </recommendedName>
</protein>
<gene>
    <name evidence="2" type="ORF">ACFPFW_09310</name>
</gene>
<comment type="caution">
    <text evidence="2">The sequence shown here is derived from an EMBL/GenBank/DDBJ whole genome shotgun (WGS) entry which is preliminary data.</text>
</comment>
<feature type="transmembrane region" description="Helical" evidence="1">
    <location>
        <begin position="53"/>
        <end position="79"/>
    </location>
</feature>
<name>A0ABV9Z119_9HYPH</name>
<organism evidence="2 3">
    <name type="scientific">Flaviflagellibacter deserti</name>
    <dbReference type="NCBI Taxonomy" id="2267266"/>
    <lineage>
        <taxon>Bacteria</taxon>
        <taxon>Pseudomonadati</taxon>
        <taxon>Pseudomonadota</taxon>
        <taxon>Alphaproteobacteria</taxon>
        <taxon>Hyphomicrobiales</taxon>
        <taxon>Flaviflagellibacter</taxon>
    </lineage>
</organism>
<keyword evidence="1" id="KW-1133">Transmembrane helix</keyword>
<proteinExistence type="predicted"/>
<accession>A0ABV9Z119</accession>
<sequence>MRARDLRDARPRTFIEVQTSPTLFNTYNLPMERIYLPIHLEETTRFLPLVQHLLISVVAILITGWLFFGLAATVSIAFIENDIAAFLIGAAICGLPLALTVPLSGVFFVHLADLHDRSPLIVISEDGILDRRQMRKAIQWVEVESVRKIVPSYRSWYFRSHGVLLTLRKEIHPRINIFRFGALTVLFRKKSQIYIPLEMMFIDGFMLDKVVTTLAQRAGAQVRE</sequence>
<evidence type="ECO:0000313" key="2">
    <source>
        <dbReference type="EMBL" id="MFC5068209.1"/>
    </source>
</evidence>
<keyword evidence="1" id="KW-0472">Membrane</keyword>
<dbReference type="EMBL" id="JBHSJF010000006">
    <property type="protein sequence ID" value="MFC5068209.1"/>
    <property type="molecule type" value="Genomic_DNA"/>
</dbReference>
<feature type="transmembrane region" description="Helical" evidence="1">
    <location>
        <begin position="85"/>
        <end position="109"/>
    </location>
</feature>
<evidence type="ECO:0008006" key="4">
    <source>
        <dbReference type="Google" id="ProtNLM"/>
    </source>
</evidence>
<dbReference type="Proteomes" id="UP001595796">
    <property type="component" value="Unassembled WGS sequence"/>
</dbReference>